<dbReference type="Pfam" id="PF10149">
    <property type="entry name" value="TM231"/>
    <property type="match status" value="1"/>
</dbReference>
<name>A0A212ESS9_DANPL</name>
<evidence type="ECO:0000256" key="8">
    <source>
        <dbReference type="ARBA" id="ARBA00023136"/>
    </source>
</evidence>
<dbReference type="GO" id="GO:0032880">
    <property type="term" value="P:regulation of protein localization"/>
    <property type="evidence" value="ECO:0007669"/>
    <property type="project" value="TreeGrafter"/>
</dbReference>
<protein>
    <recommendedName>
        <fullName evidence="3">Transmembrane protein 231</fullName>
    </recommendedName>
</protein>
<dbReference type="AlphaFoldDB" id="A0A212ESS9"/>
<dbReference type="InParanoid" id="A0A212ESS9"/>
<evidence type="ECO:0000256" key="2">
    <source>
        <dbReference type="ARBA" id="ARBA00009082"/>
    </source>
</evidence>
<sequence>MALYNLYNHDVVIQYKISTRITTIYSRVQNGNTGTIDINIMLRVPETQIKYKPSVIQELKWAWPQYLSLYIIFYWMFKKLRRFIFINRLLMAWEIVPWKRKEKFI</sequence>
<dbReference type="Proteomes" id="UP000007151">
    <property type="component" value="Unassembled WGS sequence"/>
</dbReference>
<dbReference type="KEGG" id="dpl:KGM_211119"/>
<evidence type="ECO:0000256" key="9">
    <source>
        <dbReference type="ARBA" id="ARBA00023180"/>
    </source>
</evidence>
<comment type="caution">
    <text evidence="13">The sequence shown here is derived from an EMBL/GenBank/DDBJ whole genome shotgun (WGS) entry which is preliminary data.</text>
</comment>
<keyword evidence="8 12" id="KW-0472">Membrane</keyword>
<proteinExistence type="inferred from homology"/>
<reference evidence="13 14" key="1">
    <citation type="journal article" date="2011" name="Cell">
        <title>The monarch butterfly genome yields insights into long-distance migration.</title>
        <authorList>
            <person name="Zhan S."/>
            <person name="Merlin C."/>
            <person name="Boore J.L."/>
            <person name="Reppert S.M."/>
        </authorList>
    </citation>
    <scope>NUCLEOTIDE SEQUENCE [LARGE SCALE GENOMIC DNA]</scope>
    <source>
        <strain evidence="13">F-2</strain>
    </source>
</reference>
<gene>
    <name evidence="13" type="ORF">KGM_211119</name>
</gene>
<organism evidence="13 14">
    <name type="scientific">Danaus plexippus plexippus</name>
    <dbReference type="NCBI Taxonomy" id="278856"/>
    <lineage>
        <taxon>Eukaryota</taxon>
        <taxon>Metazoa</taxon>
        <taxon>Ecdysozoa</taxon>
        <taxon>Arthropoda</taxon>
        <taxon>Hexapoda</taxon>
        <taxon>Insecta</taxon>
        <taxon>Pterygota</taxon>
        <taxon>Neoptera</taxon>
        <taxon>Endopterygota</taxon>
        <taxon>Lepidoptera</taxon>
        <taxon>Glossata</taxon>
        <taxon>Ditrysia</taxon>
        <taxon>Papilionoidea</taxon>
        <taxon>Nymphalidae</taxon>
        <taxon>Danainae</taxon>
        <taxon>Danaini</taxon>
        <taxon>Danaina</taxon>
        <taxon>Danaus</taxon>
        <taxon>Danaus</taxon>
    </lineage>
</organism>
<keyword evidence="7" id="KW-0969">Cilium</keyword>
<dbReference type="PANTHER" id="PTHR14605:SF1">
    <property type="entry name" value="TRANSMEMBRANE PROTEIN 231"/>
    <property type="match status" value="1"/>
</dbReference>
<keyword evidence="14" id="KW-1185">Reference proteome</keyword>
<comment type="function">
    <text evidence="11">Transmembrane component of the tectonic-like complex, a complex localized at the transition zone of primary cilia and acting as a barrier that prevents diffusion of transmembrane proteins between the cilia and plasma membranes. Required for ciliogenesis and sonic hedgehog/SHH signaling.</text>
</comment>
<evidence type="ECO:0000313" key="13">
    <source>
        <dbReference type="EMBL" id="OWR44548.1"/>
    </source>
</evidence>
<evidence type="ECO:0000313" key="14">
    <source>
        <dbReference type="Proteomes" id="UP000007151"/>
    </source>
</evidence>
<evidence type="ECO:0000256" key="7">
    <source>
        <dbReference type="ARBA" id="ARBA00023069"/>
    </source>
</evidence>
<keyword evidence="6 12" id="KW-1133">Transmembrane helix</keyword>
<dbReference type="GO" id="GO:0060170">
    <property type="term" value="C:ciliary membrane"/>
    <property type="evidence" value="ECO:0007669"/>
    <property type="project" value="UniProtKB-SubCell"/>
</dbReference>
<keyword evidence="5 12" id="KW-0812">Transmembrane</keyword>
<dbReference type="GO" id="GO:0060271">
    <property type="term" value="P:cilium assembly"/>
    <property type="evidence" value="ECO:0007669"/>
    <property type="project" value="TreeGrafter"/>
</dbReference>
<dbReference type="PANTHER" id="PTHR14605">
    <property type="entry name" value="CHST5 PROTEIN"/>
    <property type="match status" value="1"/>
</dbReference>
<evidence type="ECO:0000256" key="4">
    <source>
        <dbReference type="ARBA" id="ARBA00022475"/>
    </source>
</evidence>
<feature type="transmembrane region" description="Helical" evidence="12">
    <location>
        <begin position="61"/>
        <end position="77"/>
    </location>
</feature>
<evidence type="ECO:0000256" key="6">
    <source>
        <dbReference type="ARBA" id="ARBA00022989"/>
    </source>
</evidence>
<evidence type="ECO:0000256" key="5">
    <source>
        <dbReference type="ARBA" id="ARBA00022692"/>
    </source>
</evidence>
<keyword evidence="4" id="KW-1003">Cell membrane</keyword>
<dbReference type="STRING" id="278856.A0A212ESS9"/>
<comment type="subcellular location">
    <subcellularLocation>
        <location evidence="1">Cell projection</location>
        <location evidence="1">Cilium membrane</location>
        <topology evidence="1">Multi-pass membrane protein</topology>
    </subcellularLocation>
</comment>
<keyword evidence="9" id="KW-0325">Glycoprotein</keyword>
<evidence type="ECO:0000256" key="12">
    <source>
        <dbReference type="SAM" id="Phobius"/>
    </source>
</evidence>
<evidence type="ECO:0000256" key="10">
    <source>
        <dbReference type="ARBA" id="ARBA00023273"/>
    </source>
</evidence>
<evidence type="ECO:0000256" key="1">
    <source>
        <dbReference type="ARBA" id="ARBA00004272"/>
    </source>
</evidence>
<dbReference type="GO" id="GO:0035869">
    <property type="term" value="C:ciliary transition zone"/>
    <property type="evidence" value="ECO:0007669"/>
    <property type="project" value="TreeGrafter"/>
</dbReference>
<accession>A0A212ESS9</accession>
<evidence type="ECO:0000256" key="11">
    <source>
        <dbReference type="ARBA" id="ARBA00024803"/>
    </source>
</evidence>
<keyword evidence="10" id="KW-0966">Cell projection</keyword>
<dbReference type="InterPro" id="IPR019306">
    <property type="entry name" value="TMEM231"/>
</dbReference>
<evidence type="ECO:0000256" key="3">
    <source>
        <dbReference type="ARBA" id="ARBA00015087"/>
    </source>
</evidence>
<dbReference type="EMBL" id="AGBW02012723">
    <property type="protein sequence ID" value="OWR44548.1"/>
    <property type="molecule type" value="Genomic_DNA"/>
</dbReference>
<comment type="similarity">
    <text evidence="2">Belongs to the TMEM231 family.</text>
</comment>